<evidence type="ECO:0000313" key="13">
    <source>
        <dbReference type="Proteomes" id="UP001604336"/>
    </source>
</evidence>
<dbReference type="GO" id="GO:0003964">
    <property type="term" value="F:RNA-directed DNA polymerase activity"/>
    <property type="evidence" value="ECO:0007669"/>
    <property type="project" value="UniProtKB-KW"/>
</dbReference>
<evidence type="ECO:0000259" key="11">
    <source>
        <dbReference type="Pfam" id="PF25597"/>
    </source>
</evidence>
<evidence type="ECO:0000256" key="5">
    <source>
        <dbReference type="ARBA" id="ARBA00022842"/>
    </source>
</evidence>
<organism evidence="12 13">
    <name type="scientific">Abeliophyllum distichum</name>
    <dbReference type="NCBI Taxonomy" id="126358"/>
    <lineage>
        <taxon>Eukaryota</taxon>
        <taxon>Viridiplantae</taxon>
        <taxon>Streptophyta</taxon>
        <taxon>Embryophyta</taxon>
        <taxon>Tracheophyta</taxon>
        <taxon>Spermatophyta</taxon>
        <taxon>Magnoliopsida</taxon>
        <taxon>eudicotyledons</taxon>
        <taxon>Gunneridae</taxon>
        <taxon>Pentapetalae</taxon>
        <taxon>asterids</taxon>
        <taxon>lamiids</taxon>
        <taxon>Lamiales</taxon>
        <taxon>Oleaceae</taxon>
        <taxon>Forsythieae</taxon>
        <taxon>Abeliophyllum</taxon>
    </lineage>
</organism>
<keyword evidence="8" id="KW-0548">Nucleotidyltransferase</keyword>
<keyword evidence="13" id="KW-1185">Reference proteome</keyword>
<evidence type="ECO:0000256" key="8">
    <source>
        <dbReference type="ARBA" id="ARBA00022932"/>
    </source>
</evidence>
<dbReference type="GO" id="GO:0016787">
    <property type="term" value="F:hydrolase activity"/>
    <property type="evidence" value="ECO:0007669"/>
    <property type="project" value="UniProtKB-KW"/>
</dbReference>
<keyword evidence="5" id="KW-0460">Magnesium</keyword>
<dbReference type="InterPro" id="IPR036397">
    <property type="entry name" value="RNaseH_sf"/>
</dbReference>
<dbReference type="EMBL" id="JBFOLK010000001">
    <property type="protein sequence ID" value="KAL2542873.1"/>
    <property type="molecule type" value="Genomic_DNA"/>
</dbReference>
<dbReference type="SUPFAM" id="SSF53098">
    <property type="entry name" value="Ribonuclease H-like"/>
    <property type="match status" value="1"/>
</dbReference>
<dbReference type="GO" id="GO:0006310">
    <property type="term" value="P:DNA recombination"/>
    <property type="evidence" value="ECO:0007669"/>
    <property type="project" value="UniProtKB-KW"/>
</dbReference>
<feature type="region of interest" description="Disordered" evidence="10">
    <location>
        <begin position="151"/>
        <end position="186"/>
    </location>
</feature>
<keyword evidence="6" id="KW-0229">DNA integration</keyword>
<dbReference type="GO" id="GO:0046872">
    <property type="term" value="F:metal ion binding"/>
    <property type="evidence" value="ECO:0007669"/>
    <property type="project" value="UniProtKB-KW"/>
</dbReference>
<accession>A0ABD1W1Q3</accession>
<dbReference type="Proteomes" id="UP001604336">
    <property type="component" value="Unassembled WGS sequence"/>
</dbReference>
<reference evidence="13" key="1">
    <citation type="submission" date="2024-07" db="EMBL/GenBank/DDBJ databases">
        <title>Two chromosome-level genome assemblies of Korean endemic species Abeliophyllum distichum and Forsythia ovata (Oleaceae).</title>
        <authorList>
            <person name="Jang H."/>
        </authorList>
    </citation>
    <scope>NUCLEOTIDE SEQUENCE [LARGE SCALE GENOMIC DNA]</scope>
</reference>
<dbReference type="AlphaFoldDB" id="A0ABD1W1Q3"/>
<evidence type="ECO:0000256" key="7">
    <source>
        <dbReference type="ARBA" id="ARBA00022918"/>
    </source>
</evidence>
<evidence type="ECO:0000256" key="9">
    <source>
        <dbReference type="ARBA" id="ARBA00023172"/>
    </source>
</evidence>
<dbReference type="InterPro" id="IPR012337">
    <property type="entry name" value="RNaseH-like_sf"/>
</dbReference>
<keyword evidence="3" id="KW-0255">Endonuclease</keyword>
<evidence type="ECO:0000256" key="6">
    <source>
        <dbReference type="ARBA" id="ARBA00022908"/>
    </source>
</evidence>
<evidence type="ECO:0000256" key="3">
    <source>
        <dbReference type="ARBA" id="ARBA00022759"/>
    </source>
</evidence>
<dbReference type="GO" id="GO:0003887">
    <property type="term" value="F:DNA-directed DNA polymerase activity"/>
    <property type="evidence" value="ECO:0007669"/>
    <property type="project" value="UniProtKB-KW"/>
</dbReference>
<evidence type="ECO:0000256" key="10">
    <source>
        <dbReference type="SAM" id="MobiDB-lite"/>
    </source>
</evidence>
<evidence type="ECO:0000256" key="2">
    <source>
        <dbReference type="ARBA" id="ARBA00022723"/>
    </source>
</evidence>
<keyword evidence="8" id="KW-0808">Transferase</keyword>
<protein>
    <submittedName>
        <fullName evidence="12">Retrovirus-related Pol polyprotein from transposon TNT 1-94</fullName>
    </submittedName>
</protein>
<dbReference type="GO" id="GO:0015074">
    <property type="term" value="P:DNA integration"/>
    <property type="evidence" value="ECO:0007669"/>
    <property type="project" value="UniProtKB-KW"/>
</dbReference>
<dbReference type="PANTHER" id="PTHR42648">
    <property type="entry name" value="TRANSPOSASE, PUTATIVE-RELATED"/>
    <property type="match status" value="1"/>
</dbReference>
<evidence type="ECO:0000313" key="12">
    <source>
        <dbReference type="EMBL" id="KAL2542873.1"/>
    </source>
</evidence>
<keyword evidence="8" id="KW-0239">DNA-directed DNA polymerase</keyword>
<name>A0ABD1W1Q3_9LAMI</name>
<dbReference type="GO" id="GO:0004519">
    <property type="term" value="F:endonuclease activity"/>
    <property type="evidence" value="ECO:0007669"/>
    <property type="project" value="UniProtKB-KW"/>
</dbReference>
<comment type="caution">
    <text evidence="12">The sequence shown here is derived from an EMBL/GenBank/DDBJ whole genome shotgun (WGS) entry which is preliminary data.</text>
</comment>
<keyword evidence="4" id="KW-0378">Hydrolase</keyword>
<evidence type="ECO:0000256" key="4">
    <source>
        <dbReference type="ARBA" id="ARBA00022801"/>
    </source>
</evidence>
<proteinExistence type="predicted"/>
<dbReference type="InterPro" id="IPR039537">
    <property type="entry name" value="Retrotran_Ty1/copia-like"/>
</dbReference>
<feature type="compositionally biased region" description="Acidic residues" evidence="10">
    <location>
        <begin position="164"/>
        <end position="186"/>
    </location>
</feature>
<keyword evidence="7" id="KW-0695">RNA-directed DNA polymerase</keyword>
<keyword evidence="9" id="KW-0233">DNA recombination</keyword>
<keyword evidence="1" id="KW-0540">Nuclease</keyword>
<dbReference type="Gene3D" id="3.30.420.10">
    <property type="entry name" value="Ribonuclease H-like superfamily/Ribonuclease H"/>
    <property type="match status" value="1"/>
</dbReference>
<feature type="domain" description="Retroviral polymerase SH3-like" evidence="11">
    <location>
        <begin position="88"/>
        <end position="126"/>
    </location>
</feature>
<evidence type="ECO:0000256" key="1">
    <source>
        <dbReference type="ARBA" id="ARBA00022722"/>
    </source>
</evidence>
<gene>
    <name evidence="12" type="ORF">Adt_03851</name>
</gene>
<dbReference type="PANTHER" id="PTHR42648:SF11">
    <property type="entry name" value="TRANSPOSON TY4-P GAG-POL POLYPROTEIN"/>
    <property type="match status" value="1"/>
</dbReference>
<keyword evidence="2" id="KW-0479">Metal-binding</keyword>
<sequence>MVWIFLLKQKSDAFQKFKNWKVLIENQIGSKVKALRTDNGLEYCNTEFDQFCSENDLPLLSSTIDGKTPFEKLSGKIANYDTLKVFGCAAFAHQNLGKLEPRSKKCVFLGYADGVKGYRLWDKDDHGFKSENSNSNSNSNQVELTSPVVTARNDVVHDHVEPDQILDDTEEIQPDDSNFENNEVDP</sequence>
<dbReference type="InterPro" id="IPR057670">
    <property type="entry name" value="SH3_retrovirus"/>
</dbReference>
<dbReference type="Pfam" id="PF25597">
    <property type="entry name" value="SH3_retrovirus"/>
    <property type="match status" value="1"/>
</dbReference>